<reference evidence="2" key="1">
    <citation type="journal article" date="2015" name="PLoS Genet.">
        <title>The dynamic genome and transcriptome of the human fungal pathogen Blastomyces and close relative Emmonsia.</title>
        <authorList>
            <person name="Munoz J.F."/>
            <person name="Gauthier G.M."/>
            <person name="Desjardins C.A."/>
            <person name="Gallo J.E."/>
            <person name="Holder J."/>
            <person name="Sullivan T.D."/>
            <person name="Marty A.J."/>
            <person name="Carmen J.C."/>
            <person name="Chen Z."/>
            <person name="Ding L."/>
            <person name="Gujja S."/>
            <person name="Magrini V."/>
            <person name="Misas E."/>
            <person name="Mitreva M."/>
            <person name="Priest M."/>
            <person name="Saif S."/>
            <person name="Whiston E.A."/>
            <person name="Young S."/>
            <person name="Zeng Q."/>
            <person name="Goldman W.E."/>
            <person name="Mardis E.R."/>
            <person name="Taylor J.W."/>
            <person name="McEwen J.G."/>
            <person name="Clay O.K."/>
            <person name="Klein B.S."/>
            <person name="Cuomo C.A."/>
        </authorList>
    </citation>
    <scope>NUCLEOTIDE SEQUENCE [LARGE SCALE GENOMIC DNA]</scope>
    <source>
        <strain evidence="2">UAMH 3008</strain>
    </source>
</reference>
<dbReference type="AlphaFoldDB" id="A0A0G2HZ17"/>
<evidence type="ECO:0000313" key="1">
    <source>
        <dbReference type="EMBL" id="KKZ63567.1"/>
    </source>
</evidence>
<accession>A0A0G2HZ17</accession>
<proteinExistence type="predicted"/>
<comment type="caution">
    <text evidence="1">The sequence shown here is derived from an EMBL/GenBank/DDBJ whole genome shotgun (WGS) entry which is preliminary data.</text>
</comment>
<dbReference type="Proteomes" id="UP000034164">
    <property type="component" value="Unassembled WGS sequence"/>
</dbReference>
<sequence length="69" mass="7449">MPPKGAATRIKPLHLQTIQKLRVKSPNTHQANPCLAVMTSVLSQFPPLSLLLQLVAGLPIDREAVGVSR</sequence>
<evidence type="ECO:0000313" key="2">
    <source>
        <dbReference type="Proteomes" id="UP000034164"/>
    </source>
</evidence>
<dbReference type="VEuPathDB" id="FungiDB:EMCG_02104"/>
<organism evidence="1 2">
    <name type="scientific">[Emmonsia] crescens</name>
    <dbReference type="NCBI Taxonomy" id="73230"/>
    <lineage>
        <taxon>Eukaryota</taxon>
        <taxon>Fungi</taxon>
        <taxon>Dikarya</taxon>
        <taxon>Ascomycota</taxon>
        <taxon>Pezizomycotina</taxon>
        <taxon>Eurotiomycetes</taxon>
        <taxon>Eurotiomycetidae</taxon>
        <taxon>Onygenales</taxon>
        <taxon>Ajellomycetaceae</taxon>
        <taxon>Emergomyces</taxon>
    </lineage>
</organism>
<name>A0A0G2HZ17_9EURO</name>
<dbReference type="EMBL" id="LCZI01000963">
    <property type="protein sequence ID" value="KKZ63567.1"/>
    <property type="molecule type" value="Genomic_DNA"/>
</dbReference>
<protein>
    <submittedName>
        <fullName evidence="1">Uncharacterized protein</fullName>
    </submittedName>
</protein>
<gene>
    <name evidence="1" type="ORF">EMCG_02104</name>
</gene>
<dbReference type="OrthoDB" id="2210at2759"/>